<protein>
    <recommendedName>
        <fullName evidence="2 7">Flagellar motor switch protein FliN</fullName>
    </recommendedName>
</protein>
<organism evidence="10 11">
    <name type="scientific">Thiohalorhabdus methylotrophus</name>
    <dbReference type="NCBI Taxonomy" id="3242694"/>
    <lineage>
        <taxon>Bacteria</taxon>
        <taxon>Pseudomonadati</taxon>
        <taxon>Pseudomonadota</taxon>
        <taxon>Gammaproteobacteria</taxon>
        <taxon>Thiohalorhabdales</taxon>
        <taxon>Thiohalorhabdaceae</taxon>
        <taxon>Thiohalorhabdus</taxon>
    </lineage>
</organism>
<keyword evidence="11" id="KW-1185">Reference proteome</keyword>
<dbReference type="PANTHER" id="PTHR43484:SF1">
    <property type="entry name" value="FLAGELLAR MOTOR SWITCH PROTEIN FLIN"/>
    <property type="match status" value="1"/>
</dbReference>
<dbReference type="Pfam" id="PF01052">
    <property type="entry name" value="FliMN_C"/>
    <property type="match status" value="1"/>
</dbReference>
<dbReference type="Proteomes" id="UP001575181">
    <property type="component" value="Unassembled WGS sequence"/>
</dbReference>
<gene>
    <name evidence="10" type="primary">fliN</name>
    <name evidence="10" type="ORF">ACERLL_11740</name>
</gene>
<keyword evidence="10" id="KW-0282">Flagellum</keyword>
<sequence length="142" mass="14900">MSEENGEQGGPAGEEAAGPEQGGQEWQEGAEEQAAAQAAAAAIAGVSGQGQEGGSPGQNLEMLLDLPLELSVELGRTRMSLQELLKLDKGSVIRLGRTEGEPLEIQVNGRTVARGEVVVVNDRLGVRVTEIGEARERIKSLE</sequence>
<comment type="function">
    <text evidence="7">FliN is one of three proteins (FliG, FliN, FliM) that form the rotor-mounted switch complex (C ring), located at the base of the basal body. This complex interacts with the CheY and CheZ chemotaxis proteins, in addition to contacting components of the motor that determine the direction of flagellar rotation.</text>
</comment>
<evidence type="ECO:0000313" key="10">
    <source>
        <dbReference type="EMBL" id="MFA9461498.1"/>
    </source>
</evidence>
<keyword evidence="3 7" id="KW-1003">Cell membrane</keyword>
<keyword evidence="5 7" id="KW-0283">Flagellar rotation</keyword>
<evidence type="ECO:0000256" key="6">
    <source>
        <dbReference type="ARBA" id="ARBA00023136"/>
    </source>
</evidence>
<evidence type="ECO:0000256" key="1">
    <source>
        <dbReference type="ARBA" id="ARBA00009226"/>
    </source>
</evidence>
<dbReference type="SUPFAM" id="SSF101801">
    <property type="entry name" value="Surface presentation of antigens (SPOA)"/>
    <property type="match status" value="1"/>
</dbReference>
<evidence type="ECO:0000256" key="4">
    <source>
        <dbReference type="ARBA" id="ARBA00022500"/>
    </source>
</evidence>
<reference evidence="10 11" key="1">
    <citation type="submission" date="2024-08" db="EMBL/GenBank/DDBJ databases">
        <title>Whole-genome sequencing of halo(alkali)philic microorganisms from hypersaline lakes.</title>
        <authorList>
            <person name="Sorokin D.Y."/>
            <person name="Merkel A.Y."/>
            <person name="Messina E."/>
            <person name="Yakimov M."/>
        </authorList>
    </citation>
    <scope>NUCLEOTIDE SEQUENCE [LARGE SCALE GENOMIC DNA]</scope>
    <source>
        <strain evidence="10 11">Cl-TMA</strain>
    </source>
</reference>
<keyword evidence="4 7" id="KW-0145">Chemotaxis</keyword>
<comment type="subcellular location">
    <subcellularLocation>
        <location evidence="7">Cell membrane</location>
        <topology evidence="7">Peripheral membrane protein</topology>
        <orientation evidence="7">Cytoplasmic side</orientation>
    </subcellularLocation>
    <subcellularLocation>
        <location evidence="7">Bacterial flagellum basal body</location>
    </subcellularLocation>
</comment>
<feature type="region of interest" description="Disordered" evidence="8">
    <location>
        <begin position="1"/>
        <end position="59"/>
    </location>
</feature>
<proteinExistence type="inferred from homology"/>
<dbReference type="PRINTS" id="PR00956">
    <property type="entry name" value="FLGMOTORFLIN"/>
</dbReference>
<dbReference type="PANTHER" id="PTHR43484">
    <property type="match status" value="1"/>
</dbReference>
<dbReference type="EMBL" id="JBGUAW010000007">
    <property type="protein sequence ID" value="MFA9461498.1"/>
    <property type="molecule type" value="Genomic_DNA"/>
</dbReference>
<accession>A0ABV4TY70</accession>
<evidence type="ECO:0000256" key="5">
    <source>
        <dbReference type="ARBA" id="ARBA00022779"/>
    </source>
</evidence>
<comment type="caution">
    <text evidence="10">The sequence shown here is derived from an EMBL/GenBank/DDBJ whole genome shotgun (WGS) entry which is preliminary data.</text>
</comment>
<dbReference type="NCBIfam" id="TIGR02480">
    <property type="entry name" value="fliN"/>
    <property type="match status" value="1"/>
</dbReference>
<evidence type="ECO:0000256" key="8">
    <source>
        <dbReference type="SAM" id="MobiDB-lite"/>
    </source>
</evidence>
<feature type="compositionally biased region" description="Low complexity" evidence="8">
    <location>
        <begin position="13"/>
        <end position="46"/>
    </location>
</feature>
<keyword evidence="10" id="KW-0969">Cilium</keyword>
<evidence type="ECO:0000256" key="2">
    <source>
        <dbReference type="ARBA" id="ARBA00021897"/>
    </source>
</evidence>
<evidence type="ECO:0000313" key="11">
    <source>
        <dbReference type="Proteomes" id="UP001575181"/>
    </source>
</evidence>
<dbReference type="Gene3D" id="2.30.330.10">
    <property type="entry name" value="SpoA-like"/>
    <property type="match status" value="1"/>
</dbReference>
<evidence type="ECO:0000259" key="9">
    <source>
        <dbReference type="Pfam" id="PF01052"/>
    </source>
</evidence>
<keyword evidence="10" id="KW-0966">Cell projection</keyword>
<dbReference type="InterPro" id="IPR012826">
    <property type="entry name" value="FliN"/>
</dbReference>
<comment type="similarity">
    <text evidence="1 7">Belongs to the FliN/MopA/SpaO family.</text>
</comment>
<dbReference type="InterPro" id="IPR051469">
    <property type="entry name" value="FliN/MopA/SpaO"/>
</dbReference>
<evidence type="ECO:0000256" key="7">
    <source>
        <dbReference type="RuleBase" id="RU362074"/>
    </source>
</evidence>
<feature type="compositionally biased region" description="Gly residues" evidence="8">
    <location>
        <begin position="47"/>
        <end position="56"/>
    </location>
</feature>
<dbReference type="InterPro" id="IPR001543">
    <property type="entry name" value="FliN-like_C"/>
</dbReference>
<keyword evidence="6 7" id="KW-0472">Membrane</keyword>
<dbReference type="RefSeq" id="WP_373656285.1">
    <property type="nucleotide sequence ID" value="NZ_JBGUAW010000007.1"/>
</dbReference>
<feature type="domain" description="Flagellar motor switch protein FliN-like C-terminal" evidence="9">
    <location>
        <begin position="62"/>
        <end position="131"/>
    </location>
</feature>
<name>A0ABV4TY70_9GAMM</name>
<dbReference type="InterPro" id="IPR001172">
    <property type="entry name" value="FliN_T3SS_HrcQb"/>
</dbReference>
<dbReference type="InterPro" id="IPR036429">
    <property type="entry name" value="SpoA-like_sf"/>
</dbReference>
<keyword evidence="7" id="KW-0975">Bacterial flagellum</keyword>
<evidence type="ECO:0000256" key="3">
    <source>
        <dbReference type="ARBA" id="ARBA00022475"/>
    </source>
</evidence>